<evidence type="ECO:0000313" key="3">
    <source>
        <dbReference type="EMBL" id="TKW54852.1"/>
    </source>
</evidence>
<name>A0A4U6XHR1_9PEZI</name>
<feature type="domain" description="DUF6546" evidence="2">
    <location>
        <begin position="299"/>
        <end position="466"/>
    </location>
</feature>
<evidence type="ECO:0000313" key="4">
    <source>
        <dbReference type="Proteomes" id="UP000310108"/>
    </source>
</evidence>
<comment type="caution">
    <text evidence="3">The sequence shown here is derived from an EMBL/GenBank/DDBJ whole genome shotgun (WGS) entry which is preliminary data.</text>
</comment>
<organism evidence="3 4">
    <name type="scientific">Colletotrichum tanaceti</name>
    <dbReference type="NCBI Taxonomy" id="1306861"/>
    <lineage>
        <taxon>Eukaryota</taxon>
        <taxon>Fungi</taxon>
        <taxon>Dikarya</taxon>
        <taxon>Ascomycota</taxon>
        <taxon>Pezizomycotina</taxon>
        <taxon>Sordariomycetes</taxon>
        <taxon>Hypocreomycetidae</taxon>
        <taxon>Glomerellales</taxon>
        <taxon>Glomerellaceae</taxon>
        <taxon>Colletotrichum</taxon>
        <taxon>Colletotrichum destructivum species complex</taxon>
    </lineage>
</organism>
<dbReference type="AlphaFoldDB" id="A0A4U6XHR1"/>
<protein>
    <recommendedName>
        <fullName evidence="2">DUF6546 domain-containing protein</fullName>
    </recommendedName>
</protein>
<gene>
    <name evidence="3" type="ORF">CTA1_3952</name>
</gene>
<feature type="compositionally biased region" description="Basic and acidic residues" evidence="1">
    <location>
        <begin position="155"/>
        <end position="170"/>
    </location>
</feature>
<reference evidence="3 4" key="1">
    <citation type="journal article" date="2019" name="PLoS ONE">
        <title>Comparative genome analysis indicates high evolutionary potential of pathogenicity genes in Colletotrichum tanaceti.</title>
        <authorList>
            <person name="Lelwala R.V."/>
            <person name="Korhonen P.K."/>
            <person name="Young N.D."/>
            <person name="Scott J.B."/>
            <person name="Ades P.A."/>
            <person name="Gasser R.B."/>
            <person name="Taylor P.W.J."/>
        </authorList>
    </citation>
    <scope>NUCLEOTIDE SEQUENCE [LARGE SCALE GENOMIC DNA]</scope>
    <source>
        <strain evidence="3">BRIP57314</strain>
    </source>
</reference>
<dbReference type="Proteomes" id="UP000310108">
    <property type="component" value="Unassembled WGS sequence"/>
</dbReference>
<feature type="region of interest" description="Disordered" evidence="1">
    <location>
        <begin position="129"/>
        <end position="182"/>
    </location>
</feature>
<dbReference type="EMBL" id="PJEX01000120">
    <property type="protein sequence ID" value="TKW54852.1"/>
    <property type="molecule type" value="Genomic_DNA"/>
</dbReference>
<sequence length="472" mass="52615">MPLSGWPALPTELRLQILDELEKQLSPASNHYVRAWASVSKEWRPYFEPLLWQTLHFRSSASESGFGGLREIMADHRRGLVRKISLHVDLASHHTCEGCDRPESEETKEANNARFSDAMGGLFRVLSSWPSHDDDDDDGPGGGIALELSASSPSDARHPSSSPEEHERRVGGRSRSPGHSLAGVEQQQRLLGRNGHLTFVWPSAGGTGLTPVPAVRSFAVSRKLCRAISPASMGHILDRLPNLHDVYYESGRGVGDRDLYNAVNVNTLMFEASRHPAVRRFSMWLASMHESDAPVWTSDASRTAVEAVWSGYRLRELAVSHAMEADHFFLSLRYFSALQGNTIEIEHLALTYSFRKLALDPAEAAYLLGKAAEAALQMPRIRILEVWAAGGAVGKGFFFRYQVKENQVKLTVGATWDVPLSHAVLLRWERVANRHHPALTLQSVSQRIDPAVLTTPESICTQLELYHLIRQW</sequence>
<dbReference type="InterPro" id="IPR046676">
    <property type="entry name" value="DUF6546"/>
</dbReference>
<evidence type="ECO:0000256" key="1">
    <source>
        <dbReference type="SAM" id="MobiDB-lite"/>
    </source>
</evidence>
<keyword evidence="4" id="KW-1185">Reference proteome</keyword>
<accession>A0A4U6XHR1</accession>
<dbReference type="OrthoDB" id="4840822at2759"/>
<proteinExistence type="predicted"/>
<dbReference type="Pfam" id="PF20183">
    <property type="entry name" value="DUF6546"/>
    <property type="match status" value="1"/>
</dbReference>
<dbReference type="STRING" id="1306861.A0A4U6XHR1"/>
<evidence type="ECO:0000259" key="2">
    <source>
        <dbReference type="Pfam" id="PF20183"/>
    </source>
</evidence>